<dbReference type="Proteomes" id="UP000800235">
    <property type="component" value="Unassembled WGS sequence"/>
</dbReference>
<comment type="caution">
    <text evidence="2">The sequence shown here is derived from an EMBL/GenBank/DDBJ whole genome shotgun (WGS) entry which is preliminary data.</text>
</comment>
<feature type="compositionally biased region" description="Pro residues" evidence="1">
    <location>
        <begin position="1"/>
        <end position="10"/>
    </location>
</feature>
<organism evidence="2 3">
    <name type="scientific">Tothia fuscella</name>
    <dbReference type="NCBI Taxonomy" id="1048955"/>
    <lineage>
        <taxon>Eukaryota</taxon>
        <taxon>Fungi</taxon>
        <taxon>Dikarya</taxon>
        <taxon>Ascomycota</taxon>
        <taxon>Pezizomycotina</taxon>
        <taxon>Dothideomycetes</taxon>
        <taxon>Pleosporomycetidae</taxon>
        <taxon>Venturiales</taxon>
        <taxon>Cylindrosympodiaceae</taxon>
        <taxon>Tothia</taxon>
    </lineage>
</organism>
<name>A0A9P4NEF6_9PEZI</name>
<protein>
    <submittedName>
        <fullName evidence="2">Uncharacterized protein</fullName>
    </submittedName>
</protein>
<keyword evidence="3" id="KW-1185">Reference proteome</keyword>
<feature type="region of interest" description="Disordered" evidence="1">
    <location>
        <begin position="1"/>
        <end position="27"/>
    </location>
</feature>
<gene>
    <name evidence="2" type="ORF">EJ08DRAFT_708747</name>
</gene>
<proteinExistence type="predicted"/>
<dbReference type="AlphaFoldDB" id="A0A9P4NEF6"/>
<evidence type="ECO:0000256" key="1">
    <source>
        <dbReference type="SAM" id="MobiDB-lite"/>
    </source>
</evidence>
<dbReference type="EMBL" id="MU007148">
    <property type="protein sequence ID" value="KAF2416964.1"/>
    <property type="molecule type" value="Genomic_DNA"/>
</dbReference>
<evidence type="ECO:0000313" key="3">
    <source>
        <dbReference type="Proteomes" id="UP000800235"/>
    </source>
</evidence>
<reference evidence="2" key="1">
    <citation type="journal article" date="2020" name="Stud. Mycol.">
        <title>101 Dothideomycetes genomes: a test case for predicting lifestyles and emergence of pathogens.</title>
        <authorList>
            <person name="Haridas S."/>
            <person name="Albert R."/>
            <person name="Binder M."/>
            <person name="Bloem J."/>
            <person name="Labutti K."/>
            <person name="Salamov A."/>
            <person name="Andreopoulos B."/>
            <person name="Baker S."/>
            <person name="Barry K."/>
            <person name="Bills G."/>
            <person name="Bluhm B."/>
            <person name="Cannon C."/>
            <person name="Castanera R."/>
            <person name="Culley D."/>
            <person name="Daum C."/>
            <person name="Ezra D."/>
            <person name="Gonzalez J."/>
            <person name="Henrissat B."/>
            <person name="Kuo A."/>
            <person name="Liang C."/>
            <person name="Lipzen A."/>
            <person name="Lutzoni F."/>
            <person name="Magnuson J."/>
            <person name="Mondo S."/>
            <person name="Nolan M."/>
            <person name="Ohm R."/>
            <person name="Pangilinan J."/>
            <person name="Park H.-J."/>
            <person name="Ramirez L."/>
            <person name="Alfaro M."/>
            <person name="Sun H."/>
            <person name="Tritt A."/>
            <person name="Yoshinaga Y."/>
            <person name="Zwiers L.-H."/>
            <person name="Turgeon B."/>
            <person name="Goodwin S."/>
            <person name="Spatafora J."/>
            <person name="Crous P."/>
            <person name="Grigoriev I."/>
        </authorList>
    </citation>
    <scope>NUCLEOTIDE SEQUENCE</scope>
    <source>
        <strain evidence="2">CBS 130266</strain>
    </source>
</reference>
<dbReference type="OrthoDB" id="5410741at2759"/>
<sequence length="215" mass="25248">MSPPTTPPCTPEWRRRKSDRREGDTEKRTRFFTMVDTGLSIKEARSDPRVNIHRNTATNWLKQRANIGSPAYRRIRKEAMRTGTLGHPRQINDSTLDFLHSAKNPHRRQNLEFQLDVYNIPVIVRCAKANLSKRKDARRYKMRVVHAIAKGNMVKRVVYGHDHKDHTVENYYQYVVYRDEACIDPTSLWGSDWILRQRGTAYEPENTLTEEPTNK</sequence>
<accession>A0A9P4NEF6</accession>
<evidence type="ECO:0000313" key="2">
    <source>
        <dbReference type="EMBL" id="KAF2416964.1"/>
    </source>
</evidence>